<dbReference type="EMBL" id="AP004258">
    <property type="protein sequence ID" value="BAD88127.1"/>
    <property type="molecule type" value="Genomic_DNA"/>
</dbReference>
<feature type="compositionally biased region" description="Low complexity" evidence="1">
    <location>
        <begin position="80"/>
        <end position="93"/>
    </location>
</feature>
<organism evidence="2">
    <name type="scientific">Oryza sativa subsp. japonica</name>
    <name type="common">Rice</name>
    <dbReference type="NCBI Taxonomy" id="39947"/>
    <lineage>
        <taxon>Eukaryota</taxon>
        <taxon>Viridiplantae</taxon>
        <taxon>Streptophyta</taxon>
        <taxon>Embryophyta</taxon>
        <taxon>Tracheophyta</taxon>
        <taxon>Spermatophyta</taxon>
        <taxon>Magnoliopsida</taxon>
        <taxon>Liliopsida</taxon>
        <taxon>Poales</taxon>
        <taxon>Poaceae</taxon>
        <taxon>BOP clade</taxon>
        <taxon>Oryzoideae</taxon>
        <taxon>Oryzeae</taxon>
        <taxon>Oryzinae</taxon>
        <taxon>Oryza</taxon>
        <taxon>Oryza sativa</taxon>
    </lineage>
</organism>
<dbReference type="AlphaFoldDB" id="Q5JK72"/>
<sequence length="145" mass="15346">MGRLAPHTAARGGRRERGDYSIPLAGVHRRSGEQVSETSAFDVLNREKAAIRFLGSASRDCSLFVRDGSSSSPLACCAPSSTPATASSSCRATGLSATSHPRATIPAPALRRHQSLLHLSPLHLPSLTATRRLTDKKAGDEWTTG</sequence>
<proteinExistence type="predicted"/>
<gene>
    <name evidence="2" type="primary">OSJNBa0024F24.28</name>
</gene>
<reference evidence="2" key="1">
    <citation type="journal article" date="2002" name="Nature">
        <title>The genome sequence and structure of rice chromosome 1.</title>
        <authorList>
            <person name="Sasaki T."/>
            <person name="Matsumoto T."/>
            <person name="Yamamoto K."/>
            <person name="Sakata K."/>
            <person name="Baba T."/>
            <person name="Katayose Y."/>
            <person name="Wu J."/>
            <person name="Niimura Y."/>
            <person name="Cheng Z."/>
            <person name="Nagamura Y."/>
            <person name="Antonio B.A."/>
            <person name="Kanamori H."/>
            <person name="Hosokawa S."/>
            <person name="Masukawa M."/>
            <person name="Arikawa K."/>
            <person name="Chiden Y."/>
            <person name="Hayashi M."/>
            <person name="Okamoto M."/>
            <person name="Ando T."/>
            <person name="Aoki H."/>
            <person name="Arita K."/>
            <person name="Hamada M."/>
            <person name="Harada C."/>
            <person name="Hijishita S."/>
            <person name="Honda M."/>
            <person name="Ichikawa Y."/>
            <person name="Idonuma A."/>
            <person name="Iijima M."/>
            <person name="Ikeda M."/>
            <person name="Ikeno M."/>
            <person name="Itoh S."/>
            <person name="Itoh T."/>
            <person name="Itoh Y."/>
            <person name="Itoh Y."/>
            <person name="Iwabuchi A."/>
            <person name="Kamiya K."/>
            <person name="Karasawa W."/>
            <person name="Katagiri S."/>
            <person name="Kikuta A."/>
            <person name="Kobayashi N."/>
            <person name="Kono I."/>
            <person name="Machita K."/>
            <person name="Maehara T."/>
            <person name="Mizuno H."/>
            <person name="Mizubayashi T."/>
            <person name="Mukai Y."/>
            <person name="Nagasaki H."/>
            <person name="Nakashima M."/>
            <person name="Nakama Y."/>
            <person name="Nakamichi Y."/>
            <person name="Nakamura M."/>
            <person name="Namiki N."/>
            <person name="Negishi M."/>
            <person name="Ohta I."/>
            <person name="Ono N."/>
            <person name="Saji S."/>
            <person name="Sakai K."/>
            <person name="Shibata M."/>
            <person name="Shimokawa T."/>
            <person name="Shomura A."/>
            <person name="Song J."/>
            <person name="Takazaki Y."/>
            <person name="Terasawa K."/>
            <person name="Tsuji K."/>
            <person name="Waki K."/>
            <person name="Yamagata H."/>
            <person name="Yamane H."/>
            <person name="Yoshiki S."/>
            <person name="Yoshihara R."/>
            <person name="Yukawa K."/>
            <person name="Zhong H."/>
            <person name="Iwama H."/>
            <person name="Endo T."/>
            <person name="Ito H."/>
            <person name="Hahn J.H."/>
            <person name="Kim H.I."/>
            <person name="Eun M.Y."/>
            <person name="Yano M."/>
            <person name="Jiang J."/>
            <person name="Gojobori T."/>
        </authorList>
    </citation>
    <scope>NUCLEOTIDE SEQUENCE [LARGE SCALE GENOMIC DNA]</scope>
</reference>
<dbReference type="Proteomes" id="UP000817658">
    <property type="component" value="Chromosome 1"/>
</dbReference>
<protein>
    <submittedName>
        <fullName evidence="2">Uncharacterized protein</fullName>
    </submittedName>
</protein>
<feature type="region of interest" description="Disordered" evidence="1">
    <location>
        <begin position="80"/>
        <end position="101"/>
    </location>
</feature>
<evidence type="ECO:0000256" key="1">
    <source>
        <dbReference type="SAM" id="MobiDB-lite"/>
    </source>
</evidence>
<evidence type="ECO:0000313" key="2">
    <source>
        <dbReference type="EMBL" id="BAD88127.1"/>
    </source>
</evidence>
<name>Q5JK72_ORYSJ</name>
<feature type="region of interest" description="Disordered" evidence="1">
    <location>
        <begin position="1"/>
        <end position="22"/>
    </location>
</feature>
<accession>Q5JK72</accession>